<gene>
    <name evidence="2" type="ORF">TNIN_475471</name>
</gene>
<accession>A0A8X6XVG6</accession>
<evidence type="ECO:0000313" key="2">
    <source>
        <dbReference type="EMBL" id="GFY59444.1"/>
    </source>
</evidence>
<dbReference type="AlphaFoldDB" id="A0A8X6XVG6"/>
<sequence length="113" mass="13503">MLCSSLCSMMHFPKRKLNNNSRTERSSLAEPMVAQLQLQLWNLIYRDHFNHFFSDRQILDNNNNEQLKKDEKDTRWKENNSTPRGKKEVGSLARFSKPNMSFVETQFHWPRDS</sequence>
<dbReference type="Proteomes" id="UP000886998">
    <property type="component" value="Unassembled WGS sequence"/>
</dbReference>
<name>A0A8X6XVG6_9ARAC</name>
<keyword evidence="3" id="KW-1185">Reference proteome</keyword>
<protein>
    <submittedName>
        <fullName evidence="2">Uncharacterized protein</fullName>
    </submittedName>
</protein>
<evidence type="ECO:0000313" key="3">
    <source>
        <dbReference type="Proteomes" id="UP000886998"/>
    </source>
</evidence>
<proteinExistence type="predicted"/>
<organism evidence="2 3">
    <name type="scientific">Trichonephila inaurata madagascariensis</name>
    <dbReference type="NCBI Taxonomy" id="2747483"/>
    <lineage>
        <taxon>Eukaryota</taxon>
        <taxon>Metazoa</taxon>
        <taxon>Ecdysozoa</taxon>
        <taxon>Arthropoda</taxon>
        <taxon>Chelicerata</taxon>
        <taxon>Arachnida</taxon>
        <taxon>Araneae</taxon>
        <taxon>Araneomorphae</taxon>
        <taxon>Entelegynae</taxon>
        <taxon>Araneoidea</taxon>
        <taxon>Nephilidae</taxon>
        <taxon>Trichonephila</taxon>
        <taxon>Trichonephila inaurata</taxon>
    </lineage>
</organism>
<comment type="caution">
    <text evidence="2">The sequence shown here is derived from an EMBL/GenBank/DDBJ whole genome shotgun (WGS) entry which is preliminary data.</text>
</comment>
<dbReference type="EMBL" id="BMAV01012610">
    <property type="protein sequence ID" value="GFY59444.1"/>
    <property type="molecule type" value="Genomic_DNA"/>
</dbReference>
<feature type="compositionally biased region" description="Basic and acidic residues" evidence="1">
    <location>
        <begin position="66"/>
        <end position="78"/>
    </location>
</feature>
<feature type="region of interest" description="Disordered" evidence="1">
    <location>
        <begin position="60"/>
        <end position="90"/>
    </location>
</feature>
<evidence type="ECO:0000256" key="1">
    <source>
        <dbReference type="SAM" id="MobiDB-lite"/>
    </source>
</evidence>
<reference evidence="2" key="1">
    <citation type="submission" date="2020-08" db="EMBL/GenBank/DDBJ databases">
        <title>Multicomponent nature underlies the extraordinary mechanical properties of spider dragline silk.</title>
        <authorList>
            <person name="Kono N."/>
            <person name="Nakamura H."/>
            <person name="Mori M."/>
            <person name="Yoshida Y."/>
            <person name="Ohtoshi R."/>
            <person name="Malay A.D."/>
            <person name="Moran D.A.P."/>
            <person name="Tomita M."/>
            <person name="Numata K."/>
            <person name="Arakawa K."/>
        </authorList>
    </citation>
    <scope>NUCLEOTIDE SEQUENCE</scope>
</reference>